<dbReference type="InterPro" id="IPR032781">
    <property type="entry name" value="ABC_tran_Xtn"/>
</dbReference>
<dbReference type="InterPro" id="IPR051309">
    <property type="entry name" value="ABCF_ATPase"/>
</dbReference>
<dbReference type="InterPro" id="IPR003439">
    <property type="entry name" value="ABC_transporter-like_ATP-bd"/>
</dbReference>
<dbReference type="InterPro" id="IPR017871">
    <property type="entry name" value="ABC_transporter-like_CS"/>
</dbReference>
<dbReference type="OrthoDB" id="9762369at2"/>
<feature type="domain" description="ABC transporter" evidence="4">
    <location>
        <begin position="330"/>
        <end position="540"/>
    </location>
</feature>
<dbReference type="GO" id="GO:0005524">
    <property type="term" value="F:ATP binding"/>
    <property type="evidence" value="ECO:0007669"/>
    <property type="project" value="UniProtKB-KW"/>
</dbReference>
<dbReference type="PROSITE" id="PS00211">
    <property type="entry name" value="ABC_TRANSPORTER_1"/>
    <property type="match status" value="2"/>
</dbReference>
<name>A0A0K9FFV4_9BACI</name>
<dbReference type="PANTHER" id="PTHR42855">
    <property type="entry name" value="ABC TRANSPORTER ATP-BINDING SUBUNIT"/>
    <property type="match status" value="1"/>
</dbReference>
<dbReference type="InterPro" id="IPR003593">
    <property type="entry name" value="AAA+_ATPase"/>
</dbReference>
<keyword evidence="3 5" id="KW-0067">ATP-binding</keyword>
<evidence type="ECO:0000256" key="1">
    <source>
        <dbReference type="ARBA" id="ARBA00022737"/>
    </source>
</evidence>
<dbReference type="AlphaFoldDB" id="A0A0K9FFV4"/>
<keyword evidence="2" id="KW-0547">Nucleotide-binding</keyword>
<evidence type="ECO:0000259" key="4">
    <source>
        <dbReference type="PROSITE" id="PS50893"/>
    </source>
</evidence>
<evidence type="ECO:0000313" key="6">
    <source>
        <dbReference type="Proteomes" id="UP000037326"/>
    </source>
</evidence>
<dbReference type="FunFam" id="3.40.50.300:FF:000309">
    <property type="entry name" value="ABC transporter ATP-binding protein"/>
    <property type="match status" value="1"/>
</dbReference>
<dbReference type="Pfam" id="PF00005">
    <property type="entry name" value="ABC_tran"/>
    <property type="match status" value="2"/>
</dbReference>
<protein>
    <submittedName>
        <fullName evidence="5">Multidrug ABC transporter ATP-binding protein</fullName>
    </submittedName>
</protein>
<dbReference type="SMART" id="SM00382">
    <property type="entry name" value="AAA"/>
    <property type="match status" value="2"/>
</dbReference>
<keyword evidence="1" id="KW-0677">Repeat</keyword>
<dbReference type="PATRIC" id="fig|582475.4.peg.2261"/>
<comment type="caution">
    <text evidence="5">The sequence shown here is derived from an EMBL/GenBank/DDBJ whole genome shotgun (WGS) entry which is preliminary data.</text>
</comment>
<proteinExistence type="predicted"/>
<dbReference type="GO" id="GO:0003676">
    <property type="term" value="F:nucleic acid binding"/>
    <property type="evidence" value="ECO:0007669"/>
    <property type="project" value="UniProtKB-ARBA"/>
</dbReference>
<dbReference type="FunFam" id="3.40.50.300:FF:000011">
    <property type="entry name" value="Putative ABC transporter ATP-binding component"/>
    <property type="match status" value="1"/>
</dbReference>
<reference evidence="6" key="1">
    <citation type="submission" date="2015-07" db="EMBL/GenBank/DDBJ databases">
        <authorList>
            <consortium name="Consortium for Microbial Forensics and Genomics (microFORGE)"/>
            <person name="Knight B.M."/>
            <person name="Roberts D.P."/>
            <person name="Lin D."/>
            <person name="Hari K."/>
            <person name="Fletcher J."/>
            <person name="Melcher U."/>
            <person name="Blagden T."/>
            <person name="Winegar R.A."/>
        </authorList>
    </citation>
    <scope>NUCLEOTIDE SEQUENCE [LARGE SCALE GENOMIC DNA]</scope>
    <source>
        <strain evidence="6">DSM 23493</strain>
    </source>
</reference>
<dbReference type="SUPFAM" id="SSF52540">
    <property type="entry name" value="P-loop containing nucleoside triphosphate hydrolases"/>
    <property type="match status" value="2"/>
</dbReference>
<evidence type="ECO:0000256" key="2">
    <source>
        <dbReference type="ARBA" id="ARBA00022741"/>
    </source>
</evidence>
<dbReference type="Pfam" id="PF12848">
    <property type="entry name" value="ABC_tran_Xtn"/>
    <property type="match status" value="1"/>
</dbReference>
<dbReference type="PANTHER" id="PTHR42855:SF2">
    <property type="entry name" value="DRUG RESISTANCE ABC TRANSPORTER,ATP-BINDING PROTEIN"/>
    <property type="match status" value="1"/>
</dbReference>
<dbReference type="Gene3D" id="3.40.50.300">
    <property type="entry name" value="P-loop containing nucleotide triphosphate hydrolases"/>
    <property type="match status" value="2"/>
</dbReference>
<feature type="domain" description="ABC transporter" evidence="4">
    <location>
        <begin position="3"/>
        <end position="262"/>
    </location>
</feature>
<dbReference type="CDD" id="cd03221">
    <property type="entry name" value="ABCF_EF-3"/>
    <property type="match status" value="2"/>
</dbReference>
<dbReference type="Proteomes" id="UP000037326">
    <property type="component" value="Unassembled WGS sequence"/>
</dbReference>
<dbReference type="EMBL" id="LFXJ01000005">
    <property type="protein sequence ID" value="KMY33001.1"/>
    <property type="molecule type" value="Genomic_DNA"/>
</dbReference>
<dbReference type="GeneID" id="96599160"/>
<dbReference type="InterPro" id="IPR027417">
    <property type="entry name" value="P-loop_NTPase"/>
</dbReference>
<organism evidence="5 6">
    <name type="scientific">Lysinibacillus xylanilyticus</name>
    <dbReference type="NCBI Taxonomy" id="582475"/>
    <lineage>
        <taxon>Bacteria</taxon>
        <taxon>Bacillati</taxon>
        <taxon>Bacillota</taxon>
        <taxon>Bacilli</taxon>
        <taxon>Bacillales</taxon>
        <taxon>Bacillaceae</taxon>
        <taxon>Lysinibacillus</taxon>
    </lineage>
</organism>
<dbReference type="GO" id="GO:0016887">
    <property type="term" value="F:ATP hydrolysis activity"/>
    <property type="evidence" value="ECO:0007669"/>
    <property type="project" value="InterPro"/>
</dbReference>
<gene>
    <name evidence="5" type="ORF">ACZ11_13070</name>
</gene>
<dbReference type="RefSeq" id="WP_049666697.1">
    <property type="nucleotide sequence ID" value="NZ_LFXJ01000005.1"/>
</dbReference>
<sequence length="541" mass="61712">MILQLNGISKSYLGDPVLSNITMKIERGDKIGLIGVNGAGKSTLLKIIAGDLPYDNGELYIGKGIKIGYLRQDSGLKLDNTIWAEMLEALPDLLKVEKELRELERKMSEPTFIDNPEKFEKIMERYAIKSEWFMLHGGYEMEAKINSILNGMGFGSTSKNTPIHQLSGGQRTRLALAKILLEQPDLLMLDEPTNHLDLTTLNWLEAYLRSYQGSIILISHDRYFLDALVDGIYEIERAEVRKYVGNYSKYVESKEKTLNLLEKKYVLQQQKISKMEDYIQRNITMATSSKSAKNKRKQLERIERIEKPLKDLKHTQMGFLMEKNSHKEVLKVRDLSVSFRAECEQQPLLKNINFQLHRGDKVALIGPNGVGKSTLIKTLLKEISPDSGVITWGNGVTIGYCDQEQANLHPNNNILHEVWSMFPHIEEARVRTVLGNFLFTGEDVFKKISTLSGGERARVALSKLVMQKANVLIMDEPTNHLDLFSKEVLEQALLNYEGTLFFISHDRYFLNKLAHKMVELSPTGTSIFNGNYDDYMKMKLN</sequence>
<evidence type="ECO:0000256" key="3">
    <source>
        <dbReference type="ARBA" id="ARBA00022840"/>
    </source>
</evidence>
<dbReference type="PROSITE" id="PS50893">
    <property type="entry name" value="ABC_TRANSPORTER_2"/>
    <property type="match status" value="2"/>
</dbReference>
<evidence type="ECO:0000313" key="5">
    <source>
        <dbReference type="EMBL" id="KMY33001.1"/>
    </source>
</evidence>
<accession>A0A0K9FFV4</accession>